<evidence type="ECO:0000256" key="5">
    <source>
        <dbReference type="ARBA" id="ARBA00022927"/>
    </source>
</evidence>
<dbReference type="InterPro" id="IPR024603">
    <property type="entry name" value="COG_complex_COG2_C"/>
</dbReference>
<keyword evidence="4" id="KW-0813">Transport</keyword>
<feature type="region of interest" description="Disordered" evidence="9">
    <location>
        <begin position="906"/>
        <end position="928"/>
    </location>
</feature>
<feature type="region of interest" description="Disordered" evidence="9">
    <location>
        <begin position="1"/>
        <end position="36"/>
    </location>
</feature>
<keyword evidence="5" id="KW-0653">Protein transport</keyword>
<dbReference type="Pfam" id="PF12022">
    <property type="entry name" value="COG2_C"/>
    <property type="match status" value="1"/>
</dbReference>
<name>A0A316UZV3_9BASI</name>
<proteinExistence type="inferred from homology"/>
<dbReference type="GO" id="GO:0000139">
    <property type="term" value="C:Golgi membrane"/>
    <property type="evidence" value="ECO:0007669"/>
    <property type="project" value="UniProtKB-SubCell"/>
</dbReference>
<dbReference type="GO" id="GO:0007030">
    <property type="term" value="P:Golgi organization"/>
    <property type="evidence" value="ECO:0007669"/>
    <property type="project" value="InterPro"/>
</dbReference>
<dbReference type="STRING" id="1569628.A0A316UZV3"/>
<evidence type="ECO:0000256" key="4">
    <source>
        <dbReference type="ARBA" id="ARBA00022448"/>
    </source>
</evidence>
<feature type="domain" description="COG complex component COG2 C-terminal" evidence="11">
    <location>
        <begin position="570"/>
        <end position="941"/>
    </location>
</feature>
<feature type="compositionally biased region" description="Polar residues" evidence="9">
    <location>
        <begin position="252"/>
        <end position="270"/>
    </location>
</feature>
<dbReference type="InterPro" id="IPR024602">
    <property type="entry name" value="COG_su2_N"/>
</dbReference>
<accession>A0A316UZV3</accession>
<dbReference type="PANTHER" id="PTHR12961:SF0">
    <property type="entry name" value="CONSERVED OLIGOMERIC GOLGI COMPLEX SUBUNIT 2"/>
    <property type="match status" value="1"/>
</dbReference>
<evidence type="ECO:0000256" key="2">
    <source>
        <dbReference type="ARBA" id="ARBA00007603"/>
    </source>
</evidence>
<feature type="region of interest" description="Disordered" evidence="9">
    <location>
        <begin position="174"/>
        <end position="273"/>
    </location>
</feature>
<feature type="compositionally biased region" description="Low complexity" evidence="9">
    <location>
        <begin position="687"/>
        <end position="698"/>
    </location>
</feature>
<evidence type="ECO:0000256" key="1">
    <source>
        <dbReference type="ARBA" id="ARBA00004395"/>
    </source>
</evidence>
<keyword evidence="6" id="KW-0333">Golgi apparatus</keyword>
<protein>
    <recommendedName>
        <fullName evidence="3">Conserved oligomeric Golgi complex subunit 2</fullName>
    </recommendedName>
    <alternativeName>
        <fullName evidence="8">Component of oligomeric Golgi complex 2</fullName>
    </alternativeName>
</protein>
<evidence type="ECO:0000259" key="10">
    <source>
        <dbReference type="Pfam" id="PF06148"/>
    </source>
</evidence>
<organism evidence="12 13">
    <name type="scientific">Jaminaea rosea</name>
    <dbReference type="NCBI Taxonomy" id="1569628"/>
    <lineage>
        <taxon>Eukaryota</taxon>
        <taxon>Fungi</taxon>
        <taxon>Dikarya</taxon>
        <taxon>Basidiomycota</taxon>
        <taxon>Ustilaginomycotina</taxon>
        <taxon>Exobasidiomycetes</taxon>
        <taxon>Microstromatales</taxon>
        <taxon>Microstromatales incertae sedis</taxon>
        <taxon>Jaminaea</taxon>
    </lineage>
</organism>
<comment type="similarity">
    <text evidence="2">Belongs to the COG2 family.</text>
</comment>
<keyword evidence="7" id="KW-0472">Membrane</keyword>
<feature type="domain" description="Conserved oligomeric Golgi complex subunit 2 N-terminal" evidence="10">
    <location>
        <begin position="31"/>
        <end position="102"/>
    </location>
</feature>
<keyword evidence="13" id="KW-1185">Reference proteome</keyword>
<dbReference type="EMBL" id="KZ819662">
    <property type="protein sequence ID" value="PWN30830.1"/>
    <property type="molecule type" value="Genomic_DNA"/>
</dbReference>
<dbReference type="GO" id="GO:0006891">
    <property type="term" value="P:intra-Golgi vesicle-mediated transport"/>
    <property type="evidence" value="ECO:0007669"/>
    <property type="project" value="TreeGrafter"/>
</dbReference>
<feature type="compositionally biased region" description="Acidic residues" evidence="9">
    <location>
        <begin position="222"/>
        <end position="238"/>
    </location>
</feature>
<dbReference type="GO" id="GO:0017119">
    <property type="term" value="C:Golgi transport complex"/>
    <property type="evidence" value="ECO:0007669"/>
    <property type="project" value="TreeGrafter"/>
</dbReference>
<dbReference type="GO" id="GO:0015031">
    <property type="term" value="P:protein transport"/>
    <property type="evidence" value="ECO:0007669"/>
    <property type="project" value="UniProtKB-KW"/>
</dbReference>
<dbReference type="Pfam" id="PF06148">
    <property type="entry name" value="COG2_N"/>
    <property type="match status" value="1"/>
</dbReference>
<dbReference type="RefSeq" id="XP_025365442.1">
    <property type="nucleotide sequence ID" value="XM_025505229.1"/>
</dbReference>
<feature type="region of interest" description="Disordered" evidence="9">
    <location>
        <begin position="665"/>
        <end position="704"/>
    </location>
</feature>
<dbReference type="OrthoDB" id="332281at2759"/>
<dbReference type="Proteomes" id="UP000245884">
    <property type="component" value="Unassembled WGS sequence"/>
</dbReference>
<gene>
    <name evidence="12" type="ORF">BDZ90DRAFT_229826</name>
</gene>
<dbReference type="AlphaFoldDB" id="A0A316UZV3"/>
<comment type="subcellular location">
    <subcellularLocation>
        <location evidence="1">Golgi apparatus membrane</location>
        <topology evidence="1">Peripheral membrane protein</topology>
    </subcellularLocation>
</comment>
<evidence type="ECO:0000313" key="12">
    <source>
        <dbReference type="EMBL" id="PWN30830.1"/>
    </source>
</evidence>
<feature type="compositionally biased region" description="Acidic residues" evidence="9">
    <location>
        <begin position="205"/>
        <end position="214"/>
    </location>
</feature>
<evidence type="ECO:0000256" key="8">
    <source>
        <dbReference type="ARBA" id="ARBA00031344"/>
    </source>
</evidence>
<feature type="compositionally biased region" description="Low complexity" evidence="9">
    <location>
        <begin position="12"/>
        <end position="30"/>
    </location>
</feature>
<evidence type="ECO:0000256" key="7">
    <source>
        <dbReference type="ARBA" id="ARBA00023136"/>
    </source>
</evidence>
<evidence type="ECO:0000313" key="13">
    <source>
        <dbReference type="Proteomes" id="UP000245884"/>
    </source>
</evidence>
<sequence length="977" mass="107107">MAAATSNGYGDPSSSSSASTLPPLPSAAVLSHDHPDLRSPTFSPSNLLCSLLPNSISGIATQLTAYDEDISAELQAVVDAEYRDFVDLASRLAGERQRIDRLANWADGAGQEGLEGVRERVDMEREHVELAQLEVEDLIHSRQHAEERKRHLQLLLAYSDALHRLESLLAIEPPSETGAARSPQERRRSSAATLSGYFAAGSSRDEEDDEDGDIDVLAAAESESEDDDSSEEEEDEAPEPGRINGASGPNGRPSSNQQPLRSQGQVSPSSPRAFDLPTRIFRAKSSWESLSFLKSAALSIAVAESNLDDDASLKLLPFLQAHQERVAAVEHSIKADLRELLARLLTPGSLLVHSTTLVGSAMQLDDLQRWSQVPSSLSVDEKRSRQLEESTLWLYLVFDTWIRISETTEVGISEIQDFVRQKTIRAWAQVHIRPEALGSDMSADPSQADDTSELRSLLLHSSSHQAPIAPLFDRAIRYLYSLRDLTLALEQYSARSPHSLRPLDTIYWPELATAITERLGHHLFFVGRLEEFHRNYETTQRFLESVERLAPSRRAAAAWRSSAAYASFNKRWQLSVYFQMRFREIVSAYEGELAGSSAAATSGSSVAIRVPQLKATQAAVEAFVAPWREGCHLTPLVARQWRLSLMIVSRYHAWLEEQLPGGTRAGSSAAARHLEADSQQPRSSLDGAGRPGAATPAPDHAESYAQDEKTLRTLVILVADALWFQAEVARRFESAVLPCLPTAQPGSQELADISTEMRSALTSTFPFTSTLLLPISTRLTSILKSRCAEPLRLVRSVSSTSYRSSGSSTPNDSSTAAVEPSYFVPQILRSLRHFLGKGDRQDEKFLTAATLVDEGIKTGWATSVVEDVAVRYAASLTQMIQNYESLRRLKRGTGAGGGGGGFGGLASSLLGRGKQQPQSTAGDAGRDVEGERMHAQLRADVDRLELDVKELEQVGVKVDLEASEAWKGLREVVKEQR</sequence>
<evidence type="ECO:0000256" key="3">
    <source>
        <dbReference type="ARBA" id="ARBA00020977"/>
    </source>
</evidence>
<reference evidence="12 13" key="1">
    <citation type="journal article" date="2018" name="Mol. Biol. Evol.">
        <title>Broad Genomic Sampling Reveals a Smut Pathogenic Ancestry of the Fungal Clade Ustilaginomycotina.</title>
        <authorList>
            <person name="Kijpornyongpan T."/>
            <person name="Mondo S.J."/>
            <person name="Barry K."/>
            <person name="Sandor L."/>
            <person name="Lee J."/>
            <person name="Lipzen A."/>
            <person name="Pangilinan J."/>
            <person name="LaButti K."/>
            <person name="Hainaut M."/>
            <person name="Henrissat B."/>
            <person name="Grigoriev I.V."/>
            <person name="Spatafora J.W."/>
            <person name="Aime M.C."/>
        </authorList>
    </citation>
    <scope>NUCLEOTIDE SEQUENCE [LARGE SCALE GENOMIC DNA]</scope>
    <source>
        <strain evidence="12 13">MCA 5214</strain>
    </source>
</reference>
<dbReference type="GeneID" id="37027052"/>
<evidence type="ECO:0000256" key="9">
    <source>
        <dbReference type="SAM" id="MobiDB-lite"/>
    </source>
</evidence>
<dbReference type="PANTHER" id="PTHR12961">
    <property type="entry name" value="CONSERVED OLIGOMERIC GOLGI COMPLEX COMPONENT 2"/>
    <property type="match status" value="1"/>
</dbReference>
<evidence type="ECO:0000256" key="6">
    <source>
        <dbReference type="ARBA" id="ARBA00023034"/>
    </source>
</evidence>
<dbReference type="InterPro" id="IPR009316">
    <property type="entry name" value="COG2"/>
</dbReference>
<evidence type="ECO:0000259" key="11">
    <source>
        <dbReference type="Pfam" id="PF12022"/>
    </source>
</evidence>